<feature type="transmembrane region" description="Helical" evidence="13">
    <location>
        <begin position="81"/>
        <end position="97"/>
    </location>
</feature>
<keyword evidence="8" id="KW-0756">Sterol biosynthesis</keyword>
<dbReference type="Pfam" id="PF03694">
    <property type="entry name" value="Erg28"/>
    <property type="match status" value="1"/>
</dbReference>
<keyword evidence="11" id="KW-1207">Sterol metabolism</keyword>
<keyword evidence="7 13" id="KW-1133">Transmembrane helix</keyword>
<dbReference type="GO" id="GO:0030674">
    <property type="term" value="F:protein-macromolecule adaptor activity"/>
    <property type="evidence" value="ECO:0007669"/>
    <property type="project" value="TreeGrafter"/>
</dbReference>
<evidence type="ECO:0000256" key="7">
    <source>
        <dbReference type="ARBA" id="ARBA00022989"/>
    </source>
</evidence>
<keyword evidence="10 13" id="KW-0472">Membrane</keyword>
<dbReference type="OrthoDB" id="6485510at2759"/>
<keyword evidence="9" id="KW-0443">Lipid metabolism</keyword>
<evidence type="ECO:0000256" key="5">
    <source>
        <dbReference type="ARBA" id="ARBA00022824"/>
    </source>
</evidence>
<name>A0A4P9ZYG8_9FUNG</name>
<evidence type="ECO:0000256" key="6">
    <source>
        <dbReference type="ARBA" id="ARBA00022955"/>
    </source>
</evidence>
<sequence length="141" mass="15897">MVLSSSWIPDDGLLPKWLLFVSVLSIFNTAQAYARPLALTRRVYNQAAHEVTPLTSRMFGCWTLVSAVVRLYAAYHIRNPVVFGLLAWTFGIAWVHYFTELFVFRSARLLGPALSPVIVATTSLVWMYSTADYYIGAKAFL</sequence>
<comment type="subcellular location">
    <subcellularLocation>
        <location evidence="1">Endoplasmic reticulum membrane</location>
        <topology evidence="1">Multi-pass membrane protein</topology>
    </subcellularLocation>
</comment>
<keyword evidence="6" id="KW-0752">Steroid biosynthesis</keyword>
<feature type="transmembrane region" description="Helical" evidence="13">
    <location>
        <begin position="109"/>
        <end position="128"/>
    </location>
</feature>
<evidence type="ECO:0000256" key="9">
    <source>
        <dbReference type="ARBA" id="ARBA00023098"/>
    </source>
</evidence>
<evidence type="ECO:0000256" key="12">
    <source>
        <dbReference type="ARBA" id="ARBA00023221"/>
    </source>
</evidence>
<feature type="transmembrane region" description="Helical" evidence="13">
    <location>
        <begin position="54"/>
        <end position="75"/>
    </location>
</feature>
<keyword evidence="4 13" id="KW-0812">Transmembrane</keyword>
<dbReference type="AlphaFoldDB" id="A0A4P9ZYG8"/>
<dbReference type="PANTHER" id="PTHR15451">
    <property type="entry name" value="ERGOSTEROL BIOSYNTHETIC PROTEIN 28-RELATED"/>
    <property type="match status" value="1"/>
</dbReference>
<comment type="similarity">
    <text evidence="2">Belongs to the ERG28 family.</text>
</comment>
<dbReference type="PANTHER" id="PTHR15451:SF19">
    <property type="entry name" value="ERGOSTEROL BIOSYNTHETIC PROTEIN 28 HOMOLOG"/>
    <property type="match status" value="1"/>
</dbReference>
<dbReference type="EMBL" id="ML002333">
    <property type="protein sequence ID" value="RKP38756.1"/>
    <property type="molecule type" value="Genomic_DNA"/>
</dbReference>
<dbReference type="STRING" id="215637.A0A4P9ZYG8"/>
<dbReference type="GO" id="GO:0005789">
    <property type="term" value="C:endoplasmic reticulum membrane"/>
    <property type="evidence" value="ECO:0007669"/>
    <property type="project" value="UniProtKB-SubCell"/>
</dbReference>
<evidence type="ECO:0000256" key="3">
    <source>
        <dbReference type="ARBA" id="ARBA00022516"/>
    </source>
</evidence>
<evidence type="ECO:0008006" key="16">
    <source>
        <dbReference type="Google" id="ProtNLM"/>
    </source>
</evidence>
<evidence type="ECO:0000313" key="14">
    <source>
        <dbReference type="EMBL" id="RKP38756.1"/>
    </source>
</evidence>
<reference evidence="15" key="1">
    <citation type="journal article" date="2018" name="Nat. Microbiol.">
        <title>Leveraging single-cell genomics to expand the fungal tree of life.</title>
        <authorList>
            <person name="Ahrendt S.R."/>
            <person name="Quandt C.A."/>
            <person name="Ciobanu D."/>
            <person name="Clum A."/>
            <person name="Salamov A."/>
            <person name="Andreopoulos B."/>
            <person name="Cheng J.F."/>
            <person name="Woyke T."/>
            <person name="Pelin A."/>
            <person name="Henrissat B."/>
            <person name="Reynolds N.K."/>
            <person name="Benny G.L."/>
            <person name="Smith M.E."/>
            <person name="James T.Y."/>
            <person name="Grigoriev I.V."/>
        </authorList>
    </citation>
    <scope>NUCLEOTIDE SEQUENCE [LARGE SCALE GENOMIC DNA]</scope>
    <source>
        <strain evidence="15">RSA 468</strain>
    </source>
</reference>
<keyword evidence="12" id="KW-0753">Steroid metabolism</keyword>
<protein>
    <recommendedName>
        <fullName evidence="16">Ergosterol biosynthetic protein 28</fullName>
    </recommendedName>
</protein>
<gene>
    <name evidence="14" type="ORF">BJ085DRAFT_18485</name>
</gene>
<dbReference type="GO" id="GO:0016126">
    <property type="term" value="P:sterol biosynthetic process"/>
    <property type="evidence" value="ECO:0007669"/>
    <property type="project" value="UniProtKB-KW"/>
</dbReference>
<keyword evidence="15" id="KW-1185">Reference proteome</keyword>
<keyword evidence="5" id="KW-0256">Endoplasmic reticulum</keyword>
<evidence type="ECO:0000256" key="11">
    <source>
        <dbReference type="ARBA" id="ARBA00023166"/>
    </source>
</evidence>
<dbReference type="Proteomes" id="UP000268162">
    <property type="component" value="Unassembled WGS sequence"/>
</dbReference>
<feature type="transmembrane region" description="Helical" evidence="13">
    <location>
        <begin position="17"/>
        <end position="34"/>
    </location>
</feature>
<organism evidence="14 15">
    <name type="scientific">Dimargaris cristalligena</name>
    <dbReference type="NCBI Taxonomy" id="215637"/>
    <lineage>
        <taxon>Eukaryota</taxon>
        <taxon>Fungi</taxon>
        <taxon>Fungi incertae sedis</taxon>
        <taxon>Zoopagomycota</taxon>
        <taxon>Kickxellomycotina</taxon>
        <taxon>Dimargaritomycetes</taxon>
        <taxon>Dimargaritales</taxon>
        <taxon>Dimargaritaceae</taxon>
        <taxon>Dimargaris</taxon>
    </lineage>
</organism>
<evidence type="ECO:0000256" key="1">
    <source>
        <dbReference type="ARBA" id="ARBA00004477"/>
    </source>
</evidence>
<evidence type="ECO:0000256" key="8">
    <source>
        <dbReference type="ARBA" id="ARBA00023011"/>
    </source>
</evidence>
<evidence type="ECO:0000256" key="2">
    <source>
        <dbReference type="ARBA" id="ARBA00005377"/>
    </source>
</evidence>
<evidence type="ECO:0000313" key="15">
    <source>
        <dbReference type="Proteomes" id="UP000268162"/>
    </source>
</evidence>
<dbReference type="InterPro" id="IPR005352">
    <property type="entry name" value="Erg28"/>
</dbReference>
<keyword evidence="3" id="KW-0444">Lipid biosynthesis</keyword>
<proteinExistence type="inferred from homology"/>
<evidence type="ECO:0000256" key="10">
    <source>
        <dbReference type="ARBA" id="ARBA00023136"/>
    </source>
</evidence>
<evidence type="ECO:0000256" key="4">
    <source>
        <dbReference type="ARBA" id="ARBA00022692"/>
    </source>
</evidence>
<accession>A0A4P9ZYG8</accession>
<evidence type="ECO:0000256" key="13">
    <source>
        <dbReference type="SAM" id="Phobius"/>
    </source>
</evidence>